<evidence type="ECO:0000256" key="1">
    <source>
        <dbReference type="ARBA" id="ARBA00022741"/>
    </source>
</evidence>
<dbReference type="Pfam" id="PF21010">
    <property type="entry name" value="HA2_C"/>
    <property type="match status" value="1"/>
</dbReference>
<evidence type="ECO:0000256" key="5">
    <source>
        <dbReference type="ARBA" id="ARBA00038040"/>
    </source>
</evidence>
<dbReference type="GO" id="GO:0004386">
    <property type="term" value="F:helicase activity"/>
    <property type="evidence" value="ECO:0000318"/>
    <property type="project" value="GO_Central"/>
</dbReference>
<dbReference type="CDD" id="cd18791">
    <property type="entry name" value="SF2_C_RHA"/>
    <property type="match status" value="1"/>
</dbReference>
<evidence type="ECO:0000256" key="4">
    <source>
        <dbReference type="ARBA" id="ARBA00022840"/>
    </source>
</evidence>
<keyword evidence="7" id="KW-1185">Reference proteome</keyword>
<dbReference type="EMBL" id="AACB03000004">
    <property type="protein sequence ID" value="KAE8302201.1"/>
    <property type="molecule type" value="Genomic_DNA"/>
</dbReference>
<dbReference type="InterPro" id="IPR011545">
    <property type="entry name" value="DEAD/DEAH_box_helicase_dom"/>
</dbReference>
<dbReference type="HOGENOM" id="CLU_001832_5_11_1"/>
<dbReference type="InterPro" id="IPR007502">
    <property type="entry name" value="Helicase-assoc_dom"/>
</dbReference>
<name>A8BGA9_GIAIC</name>
<dbReference type="InterPro" id="IPR014001">
    <property type="entry name" value="Helicase_ATP-bd"/>
</dbReference>
<organism evidence="6 7">
    <name type="scientific">Giardia intestinalis (strain ATCC 50803 / WB clone C6)</name>
    <name type="common">Giardia lamblia</name>
    <dbReference type="NCBI Taxonomy" id="184922"/>
    <lineage>
        <taxon>Eukaryota</taxon>
        <taxon>Metamonada</taxon>
        <taxon>Diplomonadida</taxon>
        <taxon>Hexamitidae</taxon>
        <taxon>Giardiinae</taxon>
        <taxon>Giardia</taxon>
    </lineage>
</organism>
<dbReference type="PROSITE" id="PS51194">
    <property type="entry name" value="HELICASE_CTER"/>
    <property type="match status" value="1"/>
</dbReference>
<evidence type="ECO:0000256" key="2">
    <source>
        <dbReference type="ARBA" id="ARBA00022801"/>
    </source>
</evidence>
<dbReference type="FunCoup" id="A8BGA9">
    <property type="interactions" value="486"/>
</dbReference>
<dbReference type="SMART" id="SM00847">
    <property type="entry name" value="HA2"/>
    <property type="match status" value="1"/>
</dbReference>
<dbReference type="Pfam" id="PF07717">
    <property type="entry name" value="OB_NTP_bind"/>
    <property type="match status" value="1"/>
</dbReference>
<dbReference type="GeneID" id="5700053"/>
<dbReference type="FunFam" id="1.20.120.1080:FF:000091">
    <property type="entry name" value="RNA helicase, putative"/>
    <property type="match status" value="1"/>
</dbReference>
<proteinExistence type="inferred from homology"/>
<sequence length="713" mass="79254">MPSQSTIQSEQRALPIYPIKKQLIDSILHSPQRVVVVVGSTGSGKSTQLPQYLIDANASIKRITVTQPRRVAAISLALRVAQERGASLGQEVGYSVRFDAKVSKSTRIRYATDGVVIREALLDPLFHSDSIVIVDEAHERSVSTDLLFGFLKTALDKNPKLRVVVMSATIAAASFVRYFGAHAANAILSIKGRQYPIKHYFTLEAVKSYQEACVSAVLQICKDCKSGDILVFMPGELEIRNVVAAIRNHCAKFGVLYEPEGADDNRPNCIDDNESLEDDDRLSLGPLFSNRDAIKPAGGFTVQLPGEASLIEVLPFYANLPTTEQMRVFSSAAENVRRVIVATNIAETSITVPNIRYVVDCGFVRKKQFHHTTGTSELITLPCSQASILQRSGRAGRLMEGECYHIYTHETYANLEPQDVPEIMLTDLMPVFLTIIAFGITNPVTYEFITDPPRQAKKAAIVKLSRMGCIQIKKTEDGVDNQSQMEPQLILSPLGREVVRFPTDPELAISILTAHKFGKKIVKDVVGVVALLSCDGVFVSSVDIETRDQSALARTQFYSLKGDHITLLNIWKAYCEESENKRAWCTKYYLSYKSLEYAKNVYRQLIDIYNSYCKASRKGAGAETESPPCGLYTEMDDEDKVIFCILKGYISNVAKLSNDHRTYEGSSGECRIHPASCLKQNPNFVLYNEIVITSFAYMRTVSEINPAWIEMTV</sequence>
<protein>
    <submittedName>
        <fullName evidence="6">RNA helicase</fullName>
    </submittedName>
</protein>
<dbReference type="Gene3D" id="1.20.120.1080">
    <property type="match status" value="1"/>
</dbReference>
<dbReference type="InterPro" id="IPR011709">
    <property type="entry name" value="DEAD-box_helicase_OB_fold"/>
</dbReference>
<dbReference type="Gene3D" id="3.40.50.300">
    <property type="entry name" value="P-loop containing nucleotide triphosphate hydrolases"/>
    <property type="match status" value="2"/>
</dbReference>
<accession>A8BGA9</accession>
<keyword evidence="3 6" id="KW-0347">Helicase</keyword>
<evidence type="ECO:0000313" key="7">
    <source>
        <dbReference type="Proteomes" id="UP000001548"/>
    </source>
</evidence>
<dbReference type="GO" id="GO:0016787">
    <property type="term" value="F:hydrolase activity"/>
    <property type="evidence" value="ECO:0007669"/>
    <property type="project" value="UniProtKB-KW"/>
</dbReference>
<keyword evidence="1" id="KW-0547">Nucleotide-binding</keyword>
<dbReference type="Pfam" id="PF00271">
    <property type="entry name" value="Helicase_C"/>
    <property type="match status" value="1"/>
</dbReference>
<keyword evidence="2" id="KW-0378">Hydrolase</keyword>
<dbReference type="Proteomes" id="UP000001548">
    <property type="component" value="Unassembled WGS sequence"/>
</dbReference>
<dbReference type="VEuPathDB" id="GiardiaDB:GL50803_15930"/>
<dbReference type="PROSITE" id="PS00690">
    <property type="entry name" value="DEAH_ATP_HELICASE"/>
    <property type="match status" value="1"/>
</dbReference>
<comment type="caution">
    <text evidence="6">The sequence shown here is derived from an EMBL/GenBank/DDBJ whole genome shotgun (WGS) entry which is preliminary data.</text>
</comment>
<dbReference type="PROSITE" id="PS51192">
    <property type="entry name" value="HELICASE_ATP_BIND_1"/>
    <property type="match status" value="1"/>
</dbReference>
<keyword evidence="4" id="KW-0067">ATP-binding</keyword>
<gene>
    <name evidence="6" type="ORF">GL50803_0015930</name>
</gene>
<dbReference type="OMA" id="YNEIVIT"/>
<dbReference type="SMART" id="SM00487">
    <property type="entry name" value="DEXDc"/>
    <property type="match status" value="1"/>
</dbReference>
<dbReference type="SMART" id="SM00490">
    <property type="entry name" value="HELICc"/>
    <property type="match status" value="1"/>
</dbReference>
<dbReference type="InterPro" id="IPR002464">
    <property type="entry name" value="DNA/RNA_helicase_DEAH_CS"/>
</dbReference>
<dbReference type="PANTHER" id="PTHR18934:SF91">
    <property type="entry name" value="PRE-MRNA-SPLICING FACTOR ATP-DEPENDENT RNA HELICASE PRP16"/>
    <property type="match status" value="1"/>
</dbReference>
<dbReference type="STRING" id="184922.A8BGA9"/>
<comment type="similarity">
    <text evidence="5">Belongs to the DEAD box helicase family. DEAH subfamily. PRP16 sub-subfamily.</text>
</comment>
<reference evidence="6 7" key="1">
    <citation type="journal article" date="2007" name="Science">
        <title>Genomic minimalism in the early diverging intestinal parasite Giardia lamblia.</title>
        <authorList>
            <person name="Morrison H.G."/>
            <person name="McArthur A.G."/>
            <person name="Gillin F.D."/>
            <person name="Aley S.B."/>
            <person name="Adam R.D."/>
            <person name="Olsen G.J."/>
            <person name="Best A.A."/>
            <person name="Cande W.Z."/>
            <person name="Chen F."/>
            <person name="Cipriano M.J."/>
            <person name="Davids B.J."/>
            <person name="Dawson S.C."/>
            <person name="Elmendorf H.G."/>
            <person name="Hehl A.B."/>
            <person name="Holder M.E."/>
            <person name="Huse S.M."/>
            <person name="Kim U.U."/>
            <person name="Lasek-Nesselquist E."/>
            <person name="Manning G."/>
            <person name="Nigam A."/>
            <person name="Nixon J.E."/>
            <person name="Palm D."/>
            <person name="Passamaneck N.E."/>
            <person name="Prabhu A."/>
            <person name="Reich C.I."/>
            <person name="Reiner D.S."/>
            <person name="Samuelson J."/>
            <person name="Svard S.G."/>
            <person name="Sogin M.L."/>
        </authorList>
    </citation>
    <scope>NUCLEOTIDE SEQUENCE [LARGE SCALE GENOMIC DNA]</scope>
    <source>
        <strain evidence="6 7">WB C6</strain>
    </source>
</reference>
<dbReference type="CDD" id="cd17917">
    <property type="entry name" value="DEXHc_RHA-like"/>
    <property type="match status" value="1"/>
</dbReference>
<dbReference type="RefSeq" id="XP_001707156.1">
    <property type="nucleotide sequence ID" value="XM_001707104.1"/>
</dbReference>
<evidence type="ECO:0000256" key="3">
    <source>
        <dbReference type="ARBA" id="ARBA00022806"/>
    </source>
</evidence>
<dbReference type="GO" id="GO:0003723">
    <property type="term" value="F:RNA binding"/>
    <property type="evidence" value="ECO:0000318"/>
    <property type="project" value="GO_Central"/>
</dbReference>
<dbReference type="Pfam" id="PF00270">
    <property type="entry name" value="DEAD"/>
    <property type="match status" value="1"/>
</dbReference>
<dbReference type="PANTHER" id="PTHR18934">
    <property type="entry name" value="ATP-DEPENDENT RNA HELICASE"/>
    <property type="match status" value="1"/>
</dbReference>
<dbReference type="InterPro" id="IPR027417">
    <property type="entry name" value="P-loop_NTPase"/>
</dbReference>
<evidence type="ECO:0000313" key="6">
    <source>
        <dbReference type="EMBL" id="KAE8302201.1"/>
    </source>
</evidence>
<dbReference type="GO" id="GO:0005524">
    <property type="term" value="F:ATP binding"/>
    <property type="evidence" value="ECO:0007669"/>
    <property type="project" value="UniProtKB-KW"/>
</dbReference>
<dbReference type="InterPro" id="IPR001650">
    <property type="entry name" value="Helicase_C-like"/>
</dbReference>
<dbReference type="AlphaFoldDB" id="A8BGA9"/>
<dbReference type="SUPFAM" id="SSF52540">
    <property type="entry name" value="P-loop containing nucleoside triphosphate hydrolases"/>
    <property type="match status" value="1"/>
</dbReference>
<dbReference type="KEGG" id="gla:GL50803_0015930"/>